<evidence type="ECO:0000256" key="6">
    <source>
        <dbReference type="ARBA" id="ARBA00023316"/>
    </source>
</evidence>
<keyword evidence="3" id="KW-0808">Transferase</keyword>
<evidence type="ECO:0000256" key="8">
    <source>
        <dbReference type="SAM" id="SignalP"/>
    </source>
</evidence>
<gene>
    <name evidence="10" type="ORF">FDP22_14690</name>
</gene>
<organism evidence="10 11">
    <name type="scientific">Paroceanicella profunda</name>
    <dbReference type="NCBI Taxonomy" id="2579971"/>
    <lineage>
        <taxon>Bacteria</taxon>
        <taxon>Pseudomonadati</taxon>
        <taxon>Pseudomonadota</taxon>
        <taxon>Alphaproteobacteria</taxon>
        <taxon>Rhodobacterales</taxon>
        <taxon>Paracoccaceae</taxon>
        <taxon>Paroceanicella</taxon>
    </lineage>
</organism>
<dbReference type="PANTHER" id="PTHR41533">
    <property type="entry name" value="L,D-TRANSPEPTIDASE HI_1667-RELATED"/>
    <property type="match status" value="1"/>
</dbReference>
<protein>
    <submittedName>
        <fullName evidence="10">Murein L,D-transpeptidase</fullName>
    </submittedName>
</protein>
<dbReference type="Gene3D" id="1.10.101.10">
    <property type="entry name" value="PGBD-like superfamily/PGBD"/>
    <property type="match status" value="1"/>
</dbReference>
<dbReference type="PANTHER" id="PTHR41533:SF2">
    <property type="entry name" value="BLR7131 PROTEIN"/>
    <property type="match status" value="1"/>
</dbReference>
<keyword evidence="11" id="KW-1185">Reference proteome</keyword>
<keyword evidence="6 7" id="KW-0961">Cell wall biogenesis/degradation</keyword>
<dbReference type="GO" id="GO:0009252">
    <property type="term" value="P:peptidoglycan biosynthetic process"/>
    <property type="evidence" value="ECO:0007669"/>
    <property type="project" value="UniProtKB-UniPathway"/>
</dbReference>
<dbReference type="InterPro" id="IPR002477">
    <property type="entry name" value="Peptidoglycan-bd-like"/>
</dbReference>
<dbReference type="InterPro" id="IPR038063">
    <property type="entry name" value="Transpep_catalytic_dom"/>
</dbReference>
<dbReference type="InterPro" id="IPR036365">
    <property type="entry name" value="PGBD-like_sf"/>
</dbReference>
<dbReference type="SUPFAM" id="SSF141523">
    <property type="entry name" value="L,D-transpeptidase catalytic domain-like"/>
    <property type="match status" value="1"/>
</dbReference>
<comment type="pathway">
    <text evidence="1 7">Cell wall biogenesis; peptidoglycan biosynthesis.</text>
</comment>
<feature type="active site" description="Nucleophile" evidence="7">
    <location>
        <position position="519"/>
    </location>
</feature>
<name>A0A5B8G1G8_9RHOB</name>
<accession>A0A5B8G1G8</accession>
<dbReference type="GO" id="GO:0008360">
    <property type="term" value="P:regulation of cell shape"/>
    <property type="evidence" value="ECO:0007669"/>
    <property type="project" value="UniProtKB-UniRule"/>
</dbReference>
<dbReference type="GO" id="GO:0071555">
    <property type="term" value="P:cell wall organization"/>
    <property type="evidence" value="ECO:0007669"/>
    <property type="project" value="UniProtKB-UniRule"/>
</dbReference>
<dbReference type="SUPFAM" id="SSF47090">
    <property type="entry name" value="PGBD-like"/>
    <property type="match status" value="1"/>
</dbReference>
<feature type="domain" description="L,D-TPase catalytic" evidence="9">
    <location>
        <begin position="366"/>
        <end position="544"/>
    </location>
</feature>
<dbReference type="Pfam" id="PF03734">
    <property type="entry name" value="YkuD"/>
    <property type="match status" value="1"/>
</dbReference>
<evidence type="ECO:0000313" key="11">
    <source>
        <dbReference type="Proteomes" id="UP000305888"/>
    </source>
</evidence>
<evidence type="ECO:0000256" key="3">
    <source>
        <dbReference type="ARBA" id="ARBA00022679"/>
    </source>
</evidence>
<comment type="similarity">
    <text evidence="2">Belongs to the YkuD family.</text>
</comment>
<dbReference type="InterPro" id="IPR045380">
    <property type="entry name" value="LD_TPept_scaffold_dom"/>
</dbReference>
<dbReference type="RefSeq" id="WP_138578211.1">
    <property type="nucleotide sequence ID" value="NZ_CP040818.1"/>
</dbReference>
<keyword evidence="5 7" id="KW-0573">Peptidoglycan synthesis</keyword>
<evidence type="ECO:0000256" key="1">
    <source>
        <dbReference type="ARBA" id="ARBA00004752"/>
    </source>
</evidence>
<dbReference type="Gene3D" id="2.40.440.10">
    <property type="entry name" value="L,D-transpeptidase catalytic domain-like"/>
    <property type="match status" value="1"/>
</dbReference>
<dbReference type="GO" id="GO:0016740">
    <property type="term" value="F:transferase activity"/>
    <property type="evidence" value="ECO:0007669"/>
    <property type="project" value="UniProtKB-KW"/>
</dbReference>
<dbReference type="PROSITE" id="PS52029">
    <property type="entry name" value="LD_TPASE"/>
    <property type="match status" value="1"/>
</dbReference>
<dbReference type="InterPro" id="IPR052905">
    <property type="entry name" value="LD-transpeptidase_YkuD-like"/>
</dbReference>
<dbReference type="Proteomes" id="UP000305888">
    <property type="component" value="Chromosome"/>
</dbReference>
<evidence type="ECO:0000313" key="10">
    <source>
        <dbReference type="EMBL" id="QDL92922.1"/>
    </source>
</evidence>
<evidence type="ECO:0000256" key="4">
    <source>
        <dbReference type="ARBA" id="ARBA00022960"/>
    </source>
</evidence>
<keyword evidence="8" id="KW-0732">Signal</keyword>
<evidence type="ECO:0000256" key="7">
    <source>
        <dbReference type="PROSITE-ProRule" id="PRU01373"/>
    </source>
</evidence>
<evidence type="ECO:0000259" key="9">
    <source>
        <dbReference type="PROSITE" id="PS52029"/>
    </source>
</evidence>
<sequence>MLLNRTFLGAFLLGTASLIPFQAAFAQSAGDPEVYVDRPRTAITAPLAGTPGAAAPGERVRTNGVAPVIDTSPLGQALRRAGVTDPAVAVFYAARDNRPFWTGADHGWAEALLASLRHAPDQGLPENLLDPQGLSVALATGGPDAEARFMKAYLSFGRIVSSGLLNPEKVDDEIHFQPVRPVPARLLASLHAEGTAPASLDFLAPDLPEYRTLVQELARYRTLASEAVLGGTVPEGPTLRPGDRSPRVAALRDRLQALGDVGLAMPATAIMEQLTDAAATAPQPQQNRPIQAAAGSGPVPGVDRTYFDPELEAAVKRFQLRNGLIDDGAVGPQTLRTINTSAADRYNRILVNLERVRWLHRDMNERHIFVNQADFTMELIENNQVLLASRVVVGQTPKHRTPEFIEMMDHIVVNPTWHVPTSIATKEILPKLKQDPTYLARNGMRLVPTGADPVPDGVTSDYSLYSRGYFPFRVKQEPGDENSLGRVKFMFPNKYAIYLHDTPSKSLFNRDARAFSHGCVRVQRPFDLAYALLQGQVADPKASFDGWLDSGKERRVNLDRPVRMYLTYRTVWVDRQGEVQFRNDIYGRDARTIAALSAAGVETLD</sequence>
<dbReference type="InterPro" id="IPR036366">
    <property type="entry name" value="PGBDSf"/>
</dbReference>
<evidence type="ECO:0000256" key="2">
    <source>
        <dbReference type="ARBA" id="ARBA00005992"/>
    </source>
</evidence>
<feature type="active site" description="Proton donor/acceptor" evidence="7">
    <location>
        <position position="500"/>
    </location>
</feature>
<dbReference type="GO" id="GO:0004180">
    <property type="term" value="F:carboxypeptidase activity"/>
    <property type="evidence" value="ECO:0007669"/>
    <property type="project" value="UniProtKB-ARBA"/>
</dbReference>
<dbReference type="InterPro" id="IPR005490">
    <property type="entry name" value="LD_TPept_cat_dom"/>
</dbReference>
<dbReference type="KEGG" id="ppru:FDP22_14690"/>
<proteinExistence type="inferred from homology"/>
<keyword evidence="4 7" id="KW-0133">Cell shape</keyword>
<dbReference type="OrthoDB" id="9778545at2"/>
<dbReference type="CDD" id="cd16913">
    <property type="entry name" value="YkuD_like"/>
    <property type="match status" value="1"/>
</dbReference>
<dbReference type="UniPathway" id="UPA00219"/>
<reference evidence="10 11" key="1">
    <citation type="submission" date="2019-06" db="EMBL/GenBank/DDBJ databases">
        <title>Genome sequence of Rhodobacteraceae bacterium D4M1.</title>
        <authorList>
            <person name="Cao J."/>
        </authorList>
    </citation>
    <scope>NUCLEOTIDE SEQUENCE [LARGE SCALE GENOMIC DNA]</scope>
    <source>
        <strain evidence="10 11">D4M1</strain>
    </source>
</reference>
<dbReference type="Pfam" id="PF01471">
    <property type="entry name" value="PG_binding_1"/>
    <property type="match status" value="1"/>
</dbReference>
<dbReference type="EMBL" id="CP040818">
    <property type="protein sequence ID" value="QDL92922.1"/>
    <property type="molecule type" value="Genomic_DNA"/>
</dbReference>
<evidence type="ECO:0000256" key="5">
    <source>
        <dbReference type="ARBA" id="ARBA00022984"/>
    </source>
</evidence>
<dbReference type="Pfam" id="PF20142">
    <property type="entry name" value="Scaffold"/>
    <property type="match status" value="1"/>
</dbReference>
<feature type="signal peptide" evidence="8">
    <location>
        <begin position="1"/>
        <end position="26"/>
    </location>
</feature>
<dbReference type="AlphaFoldDB" id="A0A5B8G1G8"/>
<feature type="chain" id="PRO_5022960638" evidence="8">
    <location>
        <begin position="27"/>
        <end position="605"/>
    </location>
</feature>